<dbReference type="AlphaFoldDB" id="A0ABD2MSQ7"/>
<keyword evidence="2" id="KW-1133">Transmembrane helix</keyword>
<evidence type="ECO:0000256" key="2">
    <source>
        <dbReference type="SAM" id="Phobius"/>
    </source>
</evidence>
<feature type="region of interest" description="Disordered" evidence="1">
    <location>
        <begin position="27"/>
        <end position="48"/>
    </location>
</feature>
<gene>
    <name evidence="3" type="ORF">HHI36_008399</name>
</gene>
<proteinExistence type="predicted"/>
<accession>A0ABD2MSQ7</accession>
<dbReference type="EMBL" id="JABFTP020000021">
    <property type="protein sequence ID" value="KAL3269327.1"/>
    <property type="molecule type" value="Genomic_DNA"/>
</dbReference>
<sequence>MADSEVEDVVTSFDSDLDPIILLSSDEDVSNNNDISDQDMKRKGSSCKISNEKRRFRKTCSDEDQMTKIPKMDANSMNQTCPSRFVSEFDITEEEENSIGVPSFSSQLQLSEPIEEEFPGRHPTFSQPLQYSETNVDIQQEIDKFSKSKLDNLLGKILLVIMIILIIPLMLDMHYEVER</sequence>
<evidence type="ECO:0000256" key="1">
    <source>
        <dbReference type="SAM" id="MobiDB-lite"/>
    </source>
</evidence>
<keyword evidence="2" id="KW-0812">Transmembrane</keyword>
<evidence type="ECO:0000313" key="4">
    <source>
        <dbReference type="Proteomes" id="UP001516400"/>
    </source>
</evidence>
<protein>
    <submittedName>
        <fullName evidence="3">Uncharacterized protein</fullName>
    </submittedName>
</protein>
<keyword evidence="4" id="KW-1185">Reference proteome</keyword>
<organism evidence="3 4">
    <name type="scientific">Cryptolaemus montrouzieri</name>
    <dbReference type="NCBI Taxonomy" id="559131"/>
    <lineage>
        <taxon>Eukaryota</taxon>
        <taxon>Metazoa</taxon>
        <taxon>Ecdysozoa</taxon>
        <taxon>Arthropoda</taxon>
        <taxon>Hexapoda</taxon>
        <taxon>Insecta</taxon>
        <taxon>Pterygota</taxon>
        <taxon>Neoptera</taxon>
        <taxon>Endopterygota</taxon>
        <taxon>Coleoptera</taxon>
        <taxon>Polyphaga</taxon>
        <taxon>Cucujiformia</taxon>
        <taxon>Coccinelloidea</taxon>
        <taxon>Coccinellidae</taxon>
        <taxon>Scymninae</taxon>
        <taxon>Scymnini</taxon>
        <taxon>Cryptolaemus</taxon>
    </lineage>
</organism>
<name>A0ABD2MSQ7_9CUCU</name>
<evidence type="ECO:0000313" key="3">
    <source>
        <dbReference type="EMBL" id="KAL3269327.1"/>
    </source>
</evidence>
<keyword evidence="2" id="KW-0472">Membrane</keyword>
<feature type="transmembrane region" description="Helical" evidence="2">
    <location>
        <begin position="153"/>
        <end position="171"/>
    </location>
</feature>
<reference evidence="3 4" key="1">
    <citation type="journal article" date="2021" name="BMC Biol.">
        <title>Horizontally acquired antibacterial genes associated with adaptive radiation of ladybird beetles.</title>
        <authorList>
            <person name="Li H.S."/>
            <person name="Tang X.F."/>
            <person name="Huang Y.H."/>
            <person name="Xu Z.Y."/>
            <person name="Chen M.L."/>
            <person name="Du X.Y."/>
            <person name="Qiu B.Y."/>
            <person name="Chen P.T."/>
            <person name="Zhang W."/>
            <person name="Slipinski A."/>
            <person name="Escalona H.E."/>
            <person name="Waterhouse R.M."/>
            <person name="Zwick A."/>
            <person name="Pang H."/>
        </authorList>
    </citation>
    <scope>NUCLEOTIDE SEQUENCE [LARGE SCALE GENOMIC DNA]</scope>
    <source>
        <strain evidence="3">SYSU2018</strain>
    </source>
</reference>
<dbReference type="Proteomes" id="UP001516400">
    <property type="component" value="Unassembled WGS sequence"/>
</dbReference>
<comment type="caution">
    <text evidence="3">The sequence shown here is derived from an EMBL/GenBank/DDBJ whole genome shotgun (WGS) entry which is preliminary data.</text>
</comment>